<dbReference type="SUPFAM" id="SSF53041">
    <property type="entry name" value="Resolvase-like"/>
    <property type="match status" value="1"/>
</dbReference>
<dbReference type="GO" id="GO:0015074">
    <property type="term" value="P:DNA integration"/>
    <property type="evidence" value="ECO:0007669"/>
    <property type="project" value="UniProtKB-KW"/>
</dbReference>
<accession>A0A100WCK1</accession>
<evidence type="ECO:0000313" key="7">
    <source>
        <dbReference type="EMBL" id="GAS95756.1"/>
    </source>
</evidence>
<evidence type="ECO:0000256" key="3">
    <source>
        <dbReference type="ARBA" id="ARBA00023172"/>
    </source>
</evidence>
<dbReference type="EMBL" id="BCSY01000044">
    <property type="protein sequence ID" value="GAS95756.1"/>
    <property type="molecule type" value="Genomic_DNA"/>
</dbReference>
<dbReference type="GO" id="GO:0003677">
    <property type="term" value="F:DNA binding"/>
    <property type="evidence" value="ECO:0007669"/>
    <property type="project" value="UniProtKB-KW"/>
</dbReference>
<organism evidence="7 8">
    <name type="scientific">Mycolicibacterium canariasense</name>
    <name type="common">Mycobacterium canariasense</name>
    <dbReference type="NCBI Taxonomy" id="228230"/>
    <lineage>
        <taxon>Bacteria</taxon>
        <taxon>Bacillati</taxon>
        <taxon>Actinomycetota</taxon>
        <taxon>Actinomycetes</taxon>
        <taxon>Mycobacteriales</taxon>
        <taxon>Mycobacteriaceae</taxon>
        <taxon>Mycolicibacterium</taxon>
    </lineage>
</organism>
<proteinExistence type="predicted"/>
<dbReference type="CDD" id="cd00338">
    <property type="entry name" value="Ser_Recombinase"/>
    <property type="match status" value="1"/>
</dbReference>
<dbReference type="InterPro" id="IPR006118">
    <property type="entry name" value="Recombinase_CS"/>
</dbReference>
<dbReference type="OrthoDB" id="3217513at2"/>
<feature type="active site" description="O-(5'-phospho-DNA)-serine intermediate" evidence="4 5">
    <location>
        <position position="30"/>
    </location>
</feature>
<feature type="domain" description="Resolvase/invertase-type recombinase catalytic" evidence="6">
    <location>
        <begin position="22"/>
        <end position="171"/>
    </location>
</feature>
<name>A0A100WCK1_MYCCR</name>
<gene>
    <name evidence="7" type="ORF">RMCC_2722</name>
</gene>
<keyword evidence="2" id="KW-0238">DNA-binding</keyword>
<dbReference type="PROSITE" id="PS00397">
    <property type="entry name" value="RECOMBINASES_1"/>
    <property type="match status" value="1"/>
</dbReference>
<dbReference type="PROSITE" id="PS51736">
    <property type="entry name" value="RECOMBINASES_3"/>
    <property type="match status" value="1"/>
</dbReference>
<sequence length="238" mass="25447">MPANGTQIRRRRRALVAPLDDKVIAYLRVSTTEQVGSGAGLAAQRTAITAEAERRGWTIVEWFSDEGISGGKGIADRPGLAAAVDAIEAGRASTLVASKLDRISRSVLDTALLTEQARRGGWKVFTADVAVDTTTPAGEAQAGMMTVFSQYERRLIGQRTREALAEKRAQGVRLGRPPVLPVEVVQRILDERAAGKSYPQICAVLNAEQVPTARGGGVWYPATVRNVERGQVAASLTA</sequence>
<dbReference type="InterPro" id="IPR036162">
    <property type="entry name" value="Resolvase-like_N_sf"/>
</dbReference>
<dbReference type="PANTHER" id="PTHR30461:SF2">
    <property type="entry name" value="SERINE RECOMBINASE PINE-RELATED"/>
    <property type="match status" value="1"/>
</dbReference>
<dbReference type="InterPro" id="IPR006119">
    <property type="entry name" value="Resolv_N"/>
</dbReference>
<evidence type="ECO:0000313" key="8">
    <source>
        <dbReference type="Proteomes" id="UP000069443"/>
    </source>
</evidence>
<evidence type="ECO:0000256" key="5">
    <source>
        <dbReference type="PROSITE-ProRule" id="PRU10137"/>
    </source>
</evidence>
<evidence type="ECO:0000259" key="6">
    <source>
        <dbReference type="PROSITE" id="PS51736"/>
    </source>
</evidence>
<reference evidence="8" key="1">
    <citation type="journal article" date="2016" name="Genome Announc.">
        <title>Draft Genome Sequences of Five Rapidly Growing Mycobacterium Species, M. thermoresistibile, M. fortuitum subsp. acetamidolyticum, M. canariasense, M. brisbanense, and M. novocastrense.</title>
        <authorList>
            <person name="Katahira K."/>
            <person name="Ogura Y."/>
            <person name="Gotoh Y."/>
            <person name="Hayashi T."/>
        </authorList>
    </citation>
    <scope>NUCLEOTIDE SEQUENCE [LARGE SCALE GENOMIC DNA]</scope>
    <source>
        <strain evidence="8">JCM15298</strain>
    </source>
</reference>
<dbReference type="InterPro" id="IPR011109">
    <property type="entry name" value="DNA_bind_recombinase_dom"/>
</dbReference>
<keyword evidence="1" id="KW-0229">DNA integration</keyword>
<dbReference type="GO" id="GO:0000150">
    <property type="term" value="F:DNA strand exchange activity"/>
    <property type="evidence" value="ECO:0007669"/>
    <property type="project" value="InterPro"/>
</dbReference>
<evidence type="ECO:0000256" key="2">
    <source>
        <dbReference type="ARBA" id="ARBA00023125"/>
    </source>
</evidence>
<dbReference type="SMART" id="SM00857">
    <property type="entry name" value="Resolvase"/>
    <property type="match status" value="1"/>
</dbReference>
<dbReference type="STRING" id="228230.RMCC_2722"/>
<dbReference type="RefSeq" id="WP_062656877.1">
    <property type="nucleotide sequence ID" value="NZ_BCSY01000044.1"/>
</dbReference>
<dbReference type="Gene3D" id="3.40.50.1390">
    <property type="entry name" value="Resolvase, N-terminal catalytic domain"/>
    <property type="match status" value="1"/>
</dbReference>
<keyword evidence="8" id="KW-1185">Reference proteome</keyword>
<keyword evidence="3" id="KW-0233">DNA recombination</keyword>
<dbReference type="AlphaFoldDB" id="A0A100WCK1"/>
<dbReference type="InterPro" id="IPR050639">
    <property type="entry name" value="SSR_resolvase"/>
</dbReference>
<evidence type="ECO:0000256" key="1">
    <source>
        <dbReference type="ARBA" id="ARBA00022908"/>
    </source>
</evidence>
<dbReference type="Proteomes" id="UP000069443">
    <property type="component" value="Unassembled WGS sequence"/>
</dbReference>
<dbReference type="PANTHER" id="PTHR30461">
    <property type="entry name" value="DNA-INVERTASE FROM LAMBDOID PROPHAGE"/>
    <property type="match status" value="1"/>
</dbReference>
<reference evidence="8" key="2">
    <citation type="submission" date="2016-02" db="EMBL/GenBank/DDBJ databases">
        <title>Draft genome sequence of five rapidly growing Mycobacterium species.</title>
        <authorList>
            <person name="Katahira K."/>
            <person name="Gotou Y."/>
            <person name="Iida K."/>
            <person name="Ogura Y."/>
            <person name="Hayashi T."/>
        </authorList>
    </citation>
    <scope>NUCLEOTIDE SEQUENCE [LARGE SCALE GENOMIC DNA]</scope>
    <source>
        <strain evidence="8">JCM15298</strain>
    </source>
</reference>
<protein>
    <submittedName>
        <fullName evidence="7">Resolvase domain-containing protein</fullName>
    </submittedName>
</protein>
<dbReference type="Pfam" id="PF07508">
    <property type="entry name" value="Recombinase"/>
    <property type="match status" value="1"/>
</dbReference>
<dbReference type="Pfam" id="PF00239">
    <property type="entry name" value="Resolvase"/>
    <property type="match status" value="1"/>
</dbReference>
<evidence type="ECO:0000256" key="4">
    <source>
        <dbReference type="PIRSR" id="PIRSR606118-50"/>
    </source>
</evidence>
<comment type="caution">
    <text evidence="7">The sequence shown here is derived from an EMBL/GenBank/DDBJ whole genome shotgun (WGS) entry which is preliminary data.</text>
</comment>